<evidence type="ECO:0008006" key="8">
    <source>
        <dbReference type="Google" id="ProtNLM"/>
    </source>
</evidence>
<evidence type="ECO:0000313" key="6">
    <source>
        <dbReference type="EMBL" id="CAF4482154.1"/>
    </source>
</evidence>
<evidence type="ECO:0000256" key="1">
    <source>
        <dbReference type="ARBA" id="ARBA00008887"/>
    </source>
</evidence>
<dbReference type="InterPro" id="IPR024317">
    <property type="entry name" value="Dynein_heavy_chain_D4_dom"/>
</dbReference>
<dbReference type="Pfam" id="PF12780">
    <property type="entry name" value="AAA_8"/>
    <property type="match status" value="1"/>
</dbReference>
<dbReference type="GO" id="GO:0007018">
    <property type="term" value="P:microtubule-based movement"/>
    <property type="evidence" value="ECO:0007669"/>
    <property type="project" value="InterPro"/>
</dbReference>
<accession>A0A8S2X8N9</accession>
<dbReference type="Pfam" id="PF17857">
    <property type="entry name" value="AAA_lid_1"/>
    <property type="match status" value="1"/>
</dbReference>
<dbReference type="Pfam" id="PF17852">
    <property type="entry name" value="Dynein_AAA_lid"/>
    <property type="match status" value="1"/>
</dbReference>
<dbReference type="Gene3D" id="3.40.50.300">
    <property type="entry name" value="P-loop containing nucleotide triphosphate hydrolases"/>
    <property type="match status" value="2"/>
</dbReference>
<dbReference type="GO" id="GO:0005524">
    <property type="term" value="F:ATP binding"/>
    <property type="evidence" value="ECO:0007669"/>
    <property type="project" value="InterPro"/>
</dbReference>
<dbReference type="InterPro" id="IPR011704">
    <property type="entry name" value="ATPase_dyneun-rel_AAA"/>
</dbReference>
<evidence type="ECO:0000259" key="3">
    <source>
        <dbReference type="Pfam" id="PF12780"/>
    </source>
</evidence>
<dbReference type="GO" id="GO:0016887">
    <property type="term" value="F:ATP hydrolysis activity"/>
    <property type="evidence" value="ECO:0007669"/>
    <property type="project" value="InterPro"/>
</dbReference>
<dbReference type="SUPFAM" id="SSF52540">
    <property type="entry name" value="P-loop containing nucleoside triphosphate hydrolases"/>
    <property type="match status" value="2"/>
</dbReference>
<evidence type="ECO:0000259" key="4">
    <source>
        <dbReference type="Pfam" id="PF17852"/>
    </source>
</evidence>
<dbReference type="Pfam" id="PF12775">
    <property type="entry name" value="AAA_7"/>
    <property type="match status" value="1"/>
</dbReference>
<evidence type="ECO:0000259" key="2">
    <source>
        <dbReference type="Pfam" id="PF07728"/>
    </source>
</evidence>
<organism evidence="6 7">
    <name type="scientific">Rotaria magnacalcarata</name>
    <dbReference type="NCBI Taxonomy" id="392030"/>
    <lineage>
        <taxon>Eukaryota</taxon>
        <taxon>Metazoa</taxon>
        <taxon>Spiralia</taxon>
        <taxon>Gnathifera</taxon>
        <taxon>Rotifera</taxon>
        <taxon>Eurotatoria</taxon>
        <taxon>Bdelloidea</taxon>
        <taxon>Philodinida</taxon>
        <taxon>Philodinidae</taxon>
        <taxon>Rotaria</taxon>
    </lineage>
</organism>
<reference evidence="6" key="1">
    <citation type="submission" date="2021-02" db="EMBL/GenBank/DDBJ databases">
        <authorList>
            <person name="Nowell W R."/>
        </authorList>
    </citation>
    <scope>NUCLEOTIDE SEQUENCE</scope>
</reference>
<dbReference type="GO" id="GO:0045505">
    <property type="term" value="F:dynein intermediate chain binding"/>
    <property type="evidence" value="ECO:0007669"/>
    <property type="project" value="InterPro"/>
</dbReference>
<name>A0A8S2X8N9_9BILA</name>
<dbReference type="PANTHER" id="PTHR22878">
    <property type="entry name" value="DYNEIN HEAVY CHAIN 6, AXONEMAL-LIKE-RELATED"/>
    <property type="match status" value="1"/>
</dbReference>
<proteinExistence type="inferred from homology"/>
<dbReference type="Gene3D" id="1.10.472.130">
    <property type="match status" value="1"/>
</dbReference>
<feature type="domain" description="Dynein heavy chain AAA 5 extension" evidence="4">
    <location>
        <begin position="169"/>
        <end position="289"/>
    </location>
</feature>
<comment type="similarity">
    <text evidence="1">Belongs to the dynein heavy chain family.</text>
</comment>
<sequence>MGMKTHLYILNPKALSVAELYGTLDPLTREWTDGVVSMLYRMINRPTTRNERRYIVFDGDVDALWIENMNSVMDDNKLLTLANGERIRLQDYCSLLFEVGDLKYASPATVSRCGMVYLDSEHLGPDPIWKRWLNTNLIDRSNEKDQLDLLYHRYTKNLLNFIYFGQTETERRPRMKMIVPLTQVNIIVQLTKLLDSLFLPLLHHEKKDPVQLNSDKIHVVFLQTLIWSFGACLKQDDRIFFDTFLRYLSGLSNAPIGSRAKAGQLPDEKLLLFDYIFQPDIDQWIKWKDLIPQYEHDRSKRFTELLVPTVDTIRLEWLMKSMISIHQPVLFVGDTGSSKTATILSCIRHFDAQHTNLILNFSSRTKSIDVQRSIETQLEKRSKDTYGPSAGNKLIVFLDDMSMPKIDQYGTQQAIALLKLLVEKHGMYERNEELNWKFVTDIDWIAAMSAPGGSNNNIDPRFVSHFSTFYISPPSHESLFRIFSTILQSHVTIFPIEVQELIPNIIKFTLQVYNAILRSFVPTPAKFYYIFSLRDLSRIIQSLLQATPERFDTIERFTRVWLHECIRVFSDRFNATKDHELFNRILETIIDNNSLLKSHRNYLFRKPILFSDYRTALKEDEPKIYEDLQDYHAIKSLFDEIILEYKEQYGQMNIVLFNDALEHLTRIYRVLRLDRGHLLLIGTGGSGKKILAKISAFTAKCQIFEIQLTRNYNEISFREDLKNLFYQIGLKNVKTAFILNDAQIVDESFLEYVNNILSNGIVPALFTEEVKENIEEFICS</sequence>
<dbReference type="AlphaFoldDB" id="A0A8S2X8N9"/>
<evidence type="ECO:0000259" key="5">
    <source>
        <dbReference type="Pfam" id="PF17857"/>
    </source>
</evidence>
<dbReference type="InterPro" id="IPR027417">
    <property type="entry name" value="P-loop_NTPase"/>
</dbReference>
<dbReference type="InterPro" id="IPR026983">
    <property type="entry name" value="DHC"/>
</dbReference>
<dbReference type="InterPro" id="IPR041589">
    <property type="entry name" value="DNAH3_AAA_lid_1"/>
</dbReference>
<dbReference type="Gene3D" id="1.20.920.30">
    <property type="match status" value="1"/>
</dbReference>
<dbReference type="Proteomes" id="UP000681720">
    <property type="component" value="Unassembled WGS sequence"/>
</dbReference>
<protein>
    <recommendedName>
        <fullName evidence="8">Dynein heavy chain</fullName>
    </recommendedName>
</protein>
<comment type="caution">
    <text evidence="6">The sequence shown here is derived from an EMBL/GenBank/DDBJ whole genome shotgun (WGS) entry which is preliminary data.</text>
</comment>
<feature type="domain" description="Dynein heavy chain 3 AAA+ lid" evidence="5">
    <location>
        <begin position="506"/>
        <end position="587"/>
    </location>
</feature>
<dbReference type="InterPro" id="IPR041466">
    <property type="entry name" value="Dynein_AAA5_ext"/>
</dbReference>
<dbReference type="FunFam" id="1.20.920.30:FF:000002">
    <property type="entry name" value="Dynein axonemal heavy chain 3"/>
    <property type="match status" value="1"/>
</dbReference>
<feature type="domain" description="ATPase dynein-related AAA" evidence="2">
    <location>
        <begin position="7"/>
        <end position="113"/>
    </location>
</feature>
<dbReference type="PANTHER" id="PTHR22878:SF63">
    <property type="entry name" value="DYNEIN AXONEMAL HEAVY CHAIN 10"/>
    <property type="match status" value="1"/>
</dbReference>
<evidence type="ECO:0000313" key="7">
    <source>
        <dbReference type="Proteomes" id="UP000681720"/>
    </source>
</evidence>
<dbReference type="GO" id="GO:0051959">
    <property type="term" value="F:dynein light intermediate chain binding"/>
    <property type="evidence" value="ECO:0007669"/>
    <property type="project" value="InterPro"/>
</dbReference>
<dbReference type="EMBL" id="CAJOBJ010076506">
    <property type="protein sequence ID" value="CAF4482154.1"/>
    <property type="molecule type" value="Genomic_DNA"/>
</dbReference>
<feature type="domain" description="Dynein heavy chain AAA module D4" evidence="3">
    <location>
        <begin position="652"/>
        <end position="778"/>
    </location>
</feature>
<dbReference type="Pfam" id="PF07728">
    <property type="entry name" value="AAA_5"/>
    <property type="match status" value="1"/>
</dbReference>
<dbReference type="GO" id="GO:0030286">
    <property type="term" value="C:dynein complex"/>
    <property type="evidence" value="ECO:0007669"/>
    <property type="project" value="InterPro"/>
</dbReference>
<gene>
    <name evidence="6" type="ORF">GIL414_LOCUS33853</name>
</gene>